<dbReference type="InterPro" id="IPR001320">
    <property type="entry name" value="Iontro_rcpt_C"/>
</dbReference>
<dbReference type="GO" id="GO:0015276">
    <property type="term" value="F:ligand-gated monoatomic ion channel activity"/>
    <property type="evidence" value="ECO:0007669"/>
    <property type="project" value="InterPro"/>
</dbReference>
<evidence type="ECO:0000256" key="1">
    <source>
        <dbReference type="ARBA" id="ARBA00004651"/>
    </source>
</evidence>
<dbReference type="EMBL" id="JACSEA010000018">
    <property type="protein sequence ID" value="KAF7382966.1"/>
    <property type="molecule type" value="Genomic_DNA"/>
</dbReference>
<feature type="transmembrane region" description="Helical" evidence="13">
    <location>
        <begin position="386"/>
        <end position="409"/>
    </location>
</feature>
<dbReference type="InterPro" id="IPR019594">
    <property type="entry name" value="Glu/Gly-bd"/>
</dbReference>
<feature type="domain" description="Ionotropic glutamate receptor C-terminal" evidence="14">
    <location>
        <begin position="318"/>
        <end position="574"/>
    </location>
</feature>
<dbReference type="GO" id="GO:0050906">
    <property type="term" value="P:detection of stimulus involved in sensory perception"/>
    <property type="evidence" value="ECO:0007669"/>
    <property type="project" value="UniProtKB-ARBA"/>
</dbReference>
<evidence type="ECO:0000256" key="12">
    <source>
        <dbReference type="ARBA" id="ARBA00023303"/>
    </source>
</evidence>
<dbReference type="Gene3D" id="3.40.190.10">
    <property type="entry name" value="Periplasmic binding protein-like II"/>
    <property type="match status" value="2"/>
</dbReference>
<evidence type="ECO:0000256" key="6">
    <source>
        <dbReference type="ARBA" id="ARBA00022989"/>
    </source>
</evidence>
<dbReference type="Proteomes" id="UP000614350">
    <property type="component" value="Unassembled WGS sequence"/>
</dbReference>
<reference evidence="17" key="1">
    <citation type="journal article" date="2020" name="G3 (Bethesda)">
        <title>High-Quality Assemblies for Three Invasive Social Wasps from the &lt;i&gt;Vespula&lt;/i&gt; Genus.</title>
        <authorList>
            <person name="Harrop T.W.R."/>
            <person name="Guhlin J."/>
            <person name="McLaughlin G.M."/>
            <person name="Permina E."/>
            <person name="Stockwell P."/>
            <person name="Gilligan J."/>
            <person name="Le Lec M.F."/>
            <person name="Gruber M.A.M."/>
            <person name="Quinn O."/>
            <person name="Lovegrove M."/>
            <person name="Duncan E.J."/>
            <person name="Remnant E.J."/>
            <person name="Van Eeckhoven J."/>
            <person name="Graham B."/>
            <person name="Knapp R.A."/>
            <person name="Langford K.W."/>
            <person name="Kronenberg Z."/>
            <person name="Press M.O."/>
            <person name="Eacker S.M."/>
            <person name="Wilson-Rankin E.E."/>
            <person name="Purcell J."/>
            <person name="Lester P.J."/>
            <person name="Dearden P.K."/>
        </authorList>
    </citation>
    <scope>NUCLEOTIDE SEQUENCE</scope>
    <source>
        <strain evidence="17">Marl-1</strain>
    </source>
</reference>
<evidence type="ECO:0000256" key="4">
    <source>
        <dbReference type="ARBA" id="ARBA00022475"/>
    </source>
</evidence>
<evidence type="ECO:0000313" key="18">
    <source>
        <dbReference type="Proteomes" id="UP000614350"/>
    </source>
</evidence>
<evidence type="ECO:0000256" key="8">
    <source>
        <dbReference type="ARBA" id="ARBA00023136"/>
    </source>
</evidence>
<evidence type="ECO:0000259" key="14">
    <source>
        <dbReference type="Pfam" id="PF00060"/>
    </source>
</evidence>
<feature type="domain" description="Cyclin N-terminal" evidence="15">
    <location>
        <begin position="951"/>
        <end position="1074"/>
    </location>
</feature>
<evidence type="ECO:0000259" key="16">
    <source>
        <dbReference type="Pfam" id="PF10613"/>
    </source>
</evidence>
<protein>
    <submittedName>
        <fullName evidence="17">Uncharacterized protein</fullName>
    </submittedName>
</protein>
<keyword evidence="3" id="KW-0813">Transport</keyword>
<keyword evidence="4" id="KW-1003">Cell membrane</keyword>
<keyword evidence="9" id="KW-0675">Receptor</keyword>
<keyword evidence="8 13" id="KW-0472">Membrane</keyword>
<dbReference type="SUPFAM" id="SSF53850">
    <property type="entry name" value="Periplasmic binding protein-like II"/>
    <property type="match status" value="1"/>
</dbReference>
<organism evidence="17 18">
    <name type="scientific">Vespula vulgaris</name>
    <name type="common">Yellow jacket</name>
    <name type="synonym">Wasp</name>
    <dbReference type="NCBI Taxonomy" id="7454"/>
    <lineage>
        <taxon>Eukaryota</taxon>
        <taxon>Metazoa</taxon>
        <taxon>Ecdysozoa</taxon>
        <taxon>Arthropoda</taxon>
        <taxon>Hexapoda</taxon>
        <taxon>Insecta</taxon>
        <taxon>Pterygota</taxon>
        <taxon>Neoptera</taxon>
        <taxon>Endopterygota</taxon>
        <taxon>Hymenoptera</taxon>
        <taxon>Apocrita</taxon>
        <taxon>Aculeata</taxon>
        <taxon>Vespoidea</taxon>
        <taxon>Vespidae</taxon>
        <taxon>Vespinae</taxon>
        <taxon>Vespula</taxon>
    </lineage>
</organism>
<evidence type="ECO:0000256" key="13">
    <source>
        <dbReference type="SAM" id="Phobius"/>
    </source>
</evidence>
<name>A0A834JCE1_VESVU</name>
<proteinExistence type="inferred from homology"/>
<dbReference type="Pfam" id="PF00060">
    <property type="entry name" value="Lig_chan"/>
    <property type="match status" value="1"/>
</dbReference>
<comment type="caution">
    <text evidence="17">The sequence shown here is derived from an EMBL/GenBank/DDBJ whole genome shotgun (WGS) entry which is preliminary data.</text>
</comment>
<dbReference type="InterPro" id="IPR036915">
    <property type="entry name" value="Cyclin-like_sf"/>
</dbReference>
<keyword evidence="6 13" id="KW-1133">Transmembrane helix</keyword>
<evidence type="ECO:0000256" key="2">
    <source>
        <dbReference type="ARBA" id="ARBA00008685"/>
    </source>
</evidence>
<dbReference type="InterPro" id="IPR052192">
    <property type="entry name" value="Insect_Ionotropic_Sensory_Rcpt"/>
</dbReference>
<feature type="transmembrane region" description="Helical" evidence="13">
    <location>
        <begin position="318"/>
        <end position="344"/>
    </location>
</feature>
<keyword evidence="7" id="KW-0406">Ion transport</keyword>
<comment type="subcellular location">
    <subcellularLocation>
        <location evidence="1">Cell membrane</location>
        <topology evidence="1">Multi-pass membrane protein</topology>
    </subcellularLocation>
</comment>
<keyword evidence="18" id="KW-1185">Reference proteome</keyword>
<dbReference type="Gene3D" id="1.10.472.10">
    <property type="entry name" value="Cyclin-like"/>
    <property type="match status" value="2"/>
</dbReference>
<accession>A0A834JCE1</accession>
<keyword evidence="12" id="KW-0407">Ion channel</keyword>
<keyword evidence="5 13" id="KW-0812">Transmembrane</keyword>
<dbReference type="Pfam" id="PF00134">
    <property type="entry name" value="Cyclin_N"/>
    <property type="match status" value="1"/>
</dbReference>
<evidence type="ECO:0000256" key="10">
    <source>
        <dbReference type="ARBA" id="ARBA00023180"/>
    </source>
</evidence>
<dbReference type="PANTHER" id="PTHR42643">
    <property type="entry name" value="IONOTROPIC RECEPTOR 20A-RELATED"/>
    <property type="match status" value="1"/>
</dbReference>
<feature type="transmembrane region" description="Helical" evidence="13">
    <location>
        <begin position="563"/>
        <end position="584"/>
    </location>
</feature>
<dbReference type="Pfam" id="PF10613">
    <property type="entry name" value="Lig_chan-Glu_bd"/>
    <property type="match status" value="1"/>
</dbReference>
<keyword evidence="10" id="KW-0325">Glycoprotein</keyword>
<dbReference type="InterPro" id="IPR006671">
    <property type="entry name" value="Cyclin_N"/>
</dbReference>
<evidence type="ECO:0000256" key="5">
    <source>
        <dbReference type="ARBA" id="ARBA00022692"/>
    </source>
</evidence>
<keyword evidence="11" id="KW-1071">Ligand-gated ion channel</keyword>
<dbReference type="GO" id="GO:0005886">
    <property type="term" value="C:plasma membrane"/>
    <property type="evidence" value="ECO:0007669"/>
    <property type="project" value="UniProtKB-SubCell"/>
</dbReference>
<evidence type="ECO:0000259" key="15">
    <source>
        <dbReference type="Pfam" id="PF00134"/>
    </source>
</evidence>
<gene>
    <name evidence="17" type="ORF">HZH66_013368</name>
</gene>
<dbReference type="PANTHER" id="PTHR42643:SF30">
    <property type="entry name" value="IONOTROPIC RECEPTOR 40A-RELATED"/>
    <property type="match status" value="1"/>
</dbReference>
<evidence type="ECO:0000256" key="11">
    <source>
        <dbReference type="ARBA" id="ARBA00023286"/>
    </source>
</evidence>
<feature type="domain" description="Ionotropic glutamate receptor L-glutamate and glycine-binding" evidence="16">
    <location>
        <begin position="194"/>
        <end position="300"/>
    </location>
</feature>
<evidence type="ECO:0000313" key="17">
    <source>
        <dbReference type="EMBL" id="KAF7382966.1"/>
    </source>
</evidence>
<comment type="similarity">
    <text evidence="2">Belongs to the glutamate-gated ion channel (TC 1.A.10.1) family.</text>
</comment>
<dbReference type="SUPFAM" id="SSF47954">
    <property type="entry name" value="Cyclin-like"/>
    <property type="match status" value="1"/>
</dbReference>
<evidence type="ECO:0000256" key="7">
    <source>
        <dbReference type="ARBA" id="ARBA00023065"/>
    </source>
</evidence>
<evidence type="ECO:0000256" key="3">
    <source>
        <dbReference type="ARBA" id="ARBA00022448"/>
    </source>
</evidence>
<evidence type="ECO:0000256" key="9">
    <source>
        <dbReference type="ARBA" id="ARBA00023170"/>
    </source>
</evidence>
<sequence length="1304" mass="149591">MIRPVYVYKHVIRGMHDYFNNTCIILLHDTPNVIENTGLDEAEELLALQRYLSGTLHIRTAIMDFHMFKTRVGTSYYHIKRPLFVLLNDYNDTRDELAHQVSTWLAMEYPTWLLFFRNETQIDVFFRNIYIPFNCQLMITQKNKNDEMIFEVYQIDEQSKIRIMNFGTWDRINGFKGPLLGLYQRRNNLHGHNIRVVMAHDPPVSLIYRNEKNEIIKVGGFFGELMKLLQEGMNCTMTYIETNSWGLNLLNGTWTGAIGILMKNEADIAGMELMMTSDRLDAISFTTPVFSTKCRTFIKRPDSTSIKWRAYTAPFDTYIWYFIGLLILLSSGMILMIKVVVKLVSYHEDFEHSPSTFSEIMFYVFGVFCSQGMEQSLLDPIRMVQFVIHLTAVVVLAAYSAALISFLAIKTFVMPFTTMEGLLKDGTYRFGVIQESADYSFFQNTTDKVLSVLFSNLLTKETDLPINYLDGLNRVCEVDKYAFMAMDNIAAELQPKLICNLESLDTITQTTIAMAVPNRSPYDGIINSNILMLRDSGILQRLLNTEWSNQFTKPKSTWTSVELYDMVPLLIFMFCGSVISSFLLSLEYMKERTFGKENICDLRQSNKLAGTNSQKAPSLKKTYSSDIGGPCYCNVNACNNIINNNVKSSTKKTPFRIHFDRAGNDLNKGVRVRERIIEYDTRRIEELKRNTRFSENKLMLWPRRGFYTKRQQSEVNLAQDLQNFKENRELVPNSYGSSSDKATVRSDKTIFDLKLAKPQISITKSLVDLSQESKQSTFVNKVRDVSKQDLRPTQSTYVEKKELVVTTSHLRSRSCSNQRTVVVTRSRIASTGSTNEAFVDLQKQQGGSNKCKAFDVNKDSLFAGYSTILSTDTLKNQAISKDSNKSESLDILICRGKKSHDQERQPLLDTIPSKVRGKVKNDWEVVKQNTDFSPYLLYHTDYLVDLLTIEKEKEDNSLKLSSGFINKYANNEPRNIIVAFLIHLATHCRYPSFILYQAVKLFDIILDKIPIDITDMQLVAITALWIVLKKDGNFNNIPSATVMLALIPDQQYTNVDILAEWERVVLRSLKFNISFSDPFSIFVFYVINCDYDQDKISNRTITKIYYCGGYVIDLTLLDVSFSCITSNHLALAAAELVMCIVLDSDLSNPRWHFWRRIITDGINIPMRIYDDEINVLRSTMISHILESEKKHTKEETVKKRYSHNRYGNISNFLLEKIKEIPSENYSISISAGKTVHALDELKHGVLAASTIYSKKPDLLQLFGSWGGHANVLFKDDATNLISVDNSWTQWNTWATTKASYKVEA</sequence>